<keyword evidence="2" id="KW-1185">Reference proteome</keyword>
<dbReference type="PANTHER" id="PTHR10775">
    <property type="entry name" value="OS08G0208400 PROTEIN"/>
    <property type="match status" value="1"/>
</dbReference>
<proteinExistence type="predicted"/>
<dbReference type="EMBL" id="SZYD01000006">
    <property type="protein sequence ID" value="KAD5960650.1"/>
    <property type="molecule type" value="Genomic_DNA"/>
</dbReference>
<dbReference type="InterPro" id="IPR004242">
    <property type="entry name" value="Transposase_21"/>
</dbReference>
<sequence>MNESSFMLNLLILDPKSPGKDIDVFPRPLVDELKTLRTYGVQMRDAYTETIFRMCAALLWTINDYPAHSSLSGWSGQGYKACSTCNVDTPSSHGPSTTDDEDYA</sequence>
<evidence type="ECO:0000313" key="2">
    <source>
        <dbReference type="Proteomes" id="UP000326396"/>
    </source>
</evidence>
<dbReference type="Proteomes" id="UP000326396">
    <property type="component" value="Linkage Group LG14"/>
</dbReference>
<reference evidence="1 2" key="1">
    <citation type="submission" date="2019-05" db="EMBL/GenBank/DDBJ databases">
        <title>Mikania micrantha, genome provides insights into the molecular mechanism of rapid growth.</title>
        <authorList>
            <person name="Liu B."/>
        </authorList>
    </citation>
    <scope>NUCLEOTIDE SEQUENCE [LARGE SCALE GENOMIC DNA]</scope>
    <source>
        <strain evidence="1">NLD-2019</strain>
        <tissue evidence="1">Leaf</tissue>
    </source>
</reference>
<dbReference type="OrthoDB" id="1729475at2759"/>
<dbReference type="PANTHER" id="PTHR10775:SF185">
    <property type="entry name" value="OS08G0208400 PROTEIN"/>
    <property type="match status" value="1"/>
</dbReference>
<comment type="caution">
    <text evidence="1">The sequence shown here is derived from an EMBL/GenBank/DDBJ whole genome shotgun (WGS) entry which is preliminary data.</text>
</comment>
<dbReference type="Pfam" id="PF02992">
    <property type="entry name" value="Transposase_21"/>
    <property type="match status" value="1"/>
</dbReference>
<organism evidence="1 2">
    <name type="scientific">Mikania micrantha</name>
    <name type="common">bitter vine</name>
    <dbReference type="NCBI Taxonomy" id="192012"/>
    <lineage>
        <taxon>Eukaryota</taxon>
        <taxon>Viridiplantae</taxon>
        <taxon>Streptophyta</taxon>
        <taxon>Embryophyta</taxon>
        <taxon>Tracheophyta</taxon>
        <taxon>Spermatophyta</taxon>
        <taxon>Magnoliopsida</taxon>
        <taxon>eudicotyledons</taxon>
        <taxon>Gunneridae</taxon>
        <taxon>Pentapetalae</taxon>
        <taxon>asterids</taxon>
        <taxon>campanulids</taxon>
        <taxon>Asterales</taxon>
        <taxon>Asteraceae</taxon>
        <taxon>Asteroideae</taxon>
        <taxon>Heliantheae alliance</taxon>
        <taxon>Eupatorieae</taxon>
        <taxon>Mikania</taxon>
    </lineage>
</organism>
<gene>
    <name evidence="1" type="ORF">E3N88_12122</name>
</gene>
<accession>A0A5N6P6L4</accession>
<name>A0A5N6P6L4_9ASTR</name>
<protein>
    <submittedName>
        <fullName evidence="1">Uncharacterized protein</fullName>
    </submittedName>
</protein>
<dbReference type="AlphaFoldDB" id="A0A5N6P6L4"/>
<evidence type="ECO:0000313" key="1">
    <source>
        <dbReference type="EMBL" id="KAD5960650.1"/>
    </source>
</evidence>